<evidence type="ECO:0000313" key="3">
    <source>
        <dbReference type="Proteomes" id="UP001150062"/>
    </source>
</evidence>
<evidence type="ECO:0000313" key="2">
    <source>
        <dbReference type="EMBL" id="KAJ6231878.1"/>
    </source>
</evidence>
<dbReference type="SUPFAM" id="SSF50729">
    <property type="entry name" value="PH domain-like"/>
    <property type="match status" value="1"/>
</dbReference>
<keyword evidence="3" id="KW-1185">Reference proteome</keyword>
<dbReference type="Gene3D" id="2.30.29.30">
    <property type="entry name" value="Pleckstrin-homology domain (PH domain)/Phosphotyrosine-binding domain (PTB)"/>
    <property type="match status" value="1"/>
</dbReference>
<reference evidence="2" key="1">
    <citation type="submission" date="2022-08" db="EMBL/GenBank/DDBJ databases">
        <title>Novel sulfate-reducing endosymbionts in the free-living metamonad Anaeramoeba.</title>
        <authorList>
            <person name="Jerlstrom-Hultqvist J."/>
            <person name="Cepicka I."/>
            <person name="Gallot-Lavallee L."/>
            <person name="Salas-Leiva D."/>
            <person name="Curtis B.A."/>
            <person name="Zahonova K."/>
            <person name="Pipaliya S."/>
            <person name="Dacks J."/>
            <person name="Roger A.J."/>
        </authorList>
    </citation>
    <scope>NUCLEOTIDE SEQUENCE</scope>
    <source>
        <strain evidence="2">Schooner1</strain>
    </source>
</reference>
<proteinExistence type="predicted"/>
<dbReference type="Proteomes" id="UP001150062">
    <property type="component" value="Unassembled WGS sequence"/>
</dbReference>
<dbReference type="EMBL" id="JAOAOG010000297">
    <property type="protein sequence ID" value="KAJ6231878.1"/>
    <property type="molecule type" value="Genomic_DNA"/>
</dbReference>
<dbReference type="Pfam" id="PF16457">
    <property type="entry name" value="PH_12"/>
    <property type="match status" value="1"/>
</dbReference>
<evidence type="ECO:0000259" key="1">
    <source>
        <dbReference type="Pfam" id="PF16457"/>
    </source>
</evidence>
<gene>
    <name evidence="2" type="ORF">M0813_05396</name>
</gene>
<dbReference type="InterPro" id="IPR001849">
    <property type="entry name" value="PH_domain"/>
</dbReference>
<accession>A0ABQ8XGY1</accession>
<feature type="domain" description="PH" evidence="1">
    <location>
        <begin position="82"/>
        <end position="146"/>
    </location>
</feature>
<comment type="caution">
    <text evidence="2">The sequence shown here is derived from an EMBL/GenBank/DDBJ whole genome shotgun (WGS) entry which is preliminary data.</text>
</comment>
<name>A0ABQ8XGY1_9EUKA</name>
<protein>
    <submittedName>
        <fullName evidence="2">Engulfment and cell motility protein</fullName>
    </submittedName>
</protein>
<organism evidence="2 3">
    <name type="scientific">Anaeramoeba flamelloides</name>
    <dbReference type="NCBI Taxonomy" id="1746091"/>
    <lineage>
        <taxon>Eukaryota</taxon>
        <taxon>Metamonada</taxon>
        <taxon>Anaeramoebidae</taxon>
        <taxon>Anaeramoeba</taxon>
    </lineage>
</organism>
<sequence>MSNKLKQKENKEYIQMIRNENEKEVEQIVLEQNLLTLCNGTKLEVIEKSKAILRDFKINDLRSAIMSKTGKGEQKKWTVFAQFSDLTHVDINTDISSSLKSKKQDSEKSAFAFTLYHKNRTTYYDLVAQTRSEFTLWIDTLRMLLGEKMKEKESLSNISNIEEMLLELSLIEKKKQVPPTPPPPFNYNFHN</sequence>
<dbReference type="InterPro" id="IPR011993">
    <property type="entry name" value="PH-like_dom_sf"/>
</dbReference>